<feature type="domain" description="FlgO" evidence="1">
    <location>
        <begin position="71"/>
        <end position="198"/>
    </location>
</feature>
<name>A0A285J7M4_9GAMM</name>
<dbReference type="Proteomes" id="UP000219353">
    <property type="component" value="Unassembled WGS sequence"/>
</dbReference>
<accession>A0A285J7M4</accession>
<proteinExistence type="predicted"/>
<reference evidence="3" key="1">
    <citation type="submission" date="2017-09" db="EMBL/GenBank/DDBJ databases">
        <authorList>
            <person name="Varghese N."/>
            <person name="Submissions S."/>
        </authorList>
    </citation>
    <scope>NUCLEOTIDE SEQUENCE [LARGE SCALE GENOMIC DNA]</scope>
    <source>
        <strain evidence="3">CGMCC 1.12461</strain>
    </source>
</reference>
<dbReference type="OrthoDB" id="6116374at2"/>
<dbReference type="PROSITE" id="PS51257">
    <property type="entry name" value="PROKAR_LIPOPROTEIN"/>
    <property type="match status" value="1"/>
</dbReference>
<evidence type="ECO:0000313" key="2">
    <source>
        <dbReference type="EMBL" id="SNY55857.1"/>
    </source>
</evidence>
<organism evidence="2 3">
    <name type="scientific">Arsukibacterium tuosuense</name>
    <dbReference type="NCBI Taxonomy" id="1323745"/>
    <lineage>
        <taxon>Bacteria</taxon>
        <taxon>Pseudomonadati</taxon>
        <taxon>Pseudomonadota</taxon>
        <taxon>Gammaproteobacteria</taxon>
        <taxon>Chromatiales</taxon>
        <taxon>Chromatiaceae</taxon>
        <taxon>Arsukibacterium</taxon>
    </lineage>
</organism>
<protein>
    <recommendedName>
        <fullName evidence="1">FlgO domain-containing protein</fullName>
    </recommendedName>
</protein>
<dbReference type="Pfam" id="PF17680">
    <property type="entry name" value="FlgO"/>
    <property type="match status" value="1"/>
</dbReference>
<sequence length="215" mass="23668">MKRLTTIAILTVLSGCAAPERTVTVTGQSGDSQDNRTQRIAQLPSTASPAGNDLQSSTGLPLLTVNDYVRNLVHELMALQQSLDSDSQIGVTDFSYVDSALDQGSVFSNHLSEAMIYDLHKFGVPVLDYKVTDYIRVTETGDFVLSRNYEELSDEVAIRYVVTGTLTTHQQGVLVNARLVQIDNKRVVSAARTFVPRHIVQAVISRQGEQVMRIK</sequence>
<evidence type="ECO:0000259" key="1">
    <source>
        <dbReference type="Pfam" id="PF17680"/>
    </source>
</evidence>
<keyword evidence="3" id="KW-1185">Reference proteome</keyword>
<dbReference type="InterPro" id="IPR041215">
    <property type="entry name" value="FlgO_dom"/>
</dbReference>
<dbReference type="AlphaFoldDB" id="A0A285J7M4"/>
<dbReference type="EMBL" id="OBEB01000006">
    <property type="protein sequence ID" value="SNY55857.1"/>
    <property type="molecule type" value="Genomic_DNA"/>
</dbReference>
<gene>
    <name evidence="2" type="ORF">SAMN06297280_2999</name>
</gene>
<evidence type="ECO:0000313" key="3">
    <source>
        <dbReference type="Proteomes" id="UP000219353"/>
    </source>
</evidence>
<dbReference type="RefSeq" id="WP_097112189.1">
    <property type="nucleotide sequence ID" value="NZ_OBEB01000006.1"/>
</dbReference>